<organism evidence="1 2">
    <name type="scientific">Salix brachista</name>
    <dbReference type="NCBI Taxonomy" id="2182728"/>
    <lineage>
        <taxon>Eukaryota</taxon>
        <taxon>Viridiplantae</taxon>
        <taxon>Streptophyta</taxon>
        <taxon>Embryophyta</taxon>
        <taxon>Tracheophyta</taxon>
        <taxon>Spermatophyta</taxon>
        <taxon>Magnoliopsida</taxon>
        <taxon>eudicotyledons</taxon>
        <taxon>Gunneridae</taxon>
        <taxon>Pentapetalae</taxon>
        <taxon>rosids</taxon>
        <taxon>fabids</taxon>
        <taxon>Malpighiales</taxon>
        <taxon>Salicaceae</taxon>
        <taxon>Saliceae</taxon>
        <taxon>Salix</taxon>
    </lineage>
</organism>
<accession>A0A5N5MCA4</accession>
<comment type="caution">
    <text evidence="1">The sequence shown here is derived from an EMBL/GenBank/DDBJ whole genome shotgun (WGS) entry which is preliminary data.</text>
</comment>
<evidence type="ECO:0000313" key="2">
    <source>
        <dbReference type="Proteomes" id="UP000326939"/>
    </source>
</evidence>
<dbReference type="Proteomes" id="UP000326939">
    <property type="component" value="Chromosome 6"/>
</dbReference>
<dbReference type="AlphaFoldDB" id="A0A5N5MCA4"/>
<reference evidence="2" key="1">
    <citation type="journal article" date="2019" name="Gigascience">
        <title>De novo genome assembly of the endangered Acer yangbiense, a plant species with extremely small populations endemic to Yunnan Province, China.</title>
        <authorList>
            <person name="Yang J."/>
            <person name="Wariss H.M."/>
            <person name="Tao L."/>
            <person name="Zhang R."/>
            <person name="Yun Q."/>
            <person name="Hollingsworth P."/>
            <person name="Dao Z."/>
            <person name="Luo G."/>
            <person name="Guo H."/>
            <person name="Ma Y."/>
            <person name="Sun W."/>
        </authorList>
    </citation>
    <scope>NUCLEOTIDE SEQUENCE [LARGE SCALE GENOMIC DNA]</scope>
    <source>
        <strain evidence="2">cv. br00</strain>
    </source>
</reference>
<dbReference type="EMBL" id="VDCV01000006">
    <property type="protein sequence ID" value="KAB5552687.1"/>
    <property type="molecule type" value="Genomic_DNA"/>
</dbReference>
<name>A0A5N5MCA4_9ROSI</name>
<protein>
    <recommendedName>
        <fullName evidence="3">Reverse transcriptase domain-containing protein</fullName>
    </recommendedName>
</protein>
<evidence type="ECO:0000313" key="1">
    <source>
        <dbReference type="EMBL" id="KAB5552687.1"/>
    </source>
</evidence>
<gene>
    <name evidence="1" type="ORF">DKX38_009998</name>
</gene>
<proteinExistence type="predicted"/>
<keyword evidence="2" id="KW-1185">Reference proteome</keyword>
<evidence type="ECO:0008006" key="3">
    <source>
        <dbReference type="Google" id="ProtNLM"/>
    </source>
</evidence>
<sequence>MHLVSGYLYEQYQRQSRQEIGRYSAKLKALKSEGENRISRQTWCRLGNRSIRRSRDNITQIKYKGTTFFTPADIKEAAVSFYSELFTAPVAKRACLGGMGFKKLSPNMAGRLEVLAPIEEVKEVVMSCDGSKGTGKAWIILGNELLQLVNEFLRTCKLAKGIQAPHDALKCVMPSVISSNQTAFIAGRQILEGFMIANEVVHCLERRDDTGFIFTVMQSLGFGDQLWRRLIRECIWSTKRITFQLKASQSFSREWQCPSAIRR</sequence>